<evidence type="ECO:0000313" key="2">
    <source>
        <dbReference type="EMBL" id="MDF2260284.1"/>
    </source>
</evidence>
<proteinExistence type="predicted"/>
<feature type="compositionally biased region" description="Basic and acidic residues" evidence="1">
    <location>
        <begin position="1"/>
        <end position="11"/>
    </location>
</feature>
<keyword evidence="3" id="KW-1185">Reference proteome</keyword>
<dbReference type="Proteomes" id="UP001220022">
    <property type="component" value="Unassembled WGS sequence"/>
</dbReference>
<feature type="region of interest" description="Disordered" evidence="1">
    <location>
        <begin position="1"/>
        <end position="66"/>
    </location>
</feature>
<reference evidence="2 3" key="1">
    <citation type="submission" date="2023-03" db="EMBL/GenBank/DDBJ databases">
        <title>Draft genome sequence of type strain Streptomyces ferralitis JCM 14344.</title>
        <authorList>
            <person name="Klaysubun C."/>
            <person name="Duangmal K."/>
        </authorList>
    </citation>
    <scope>NUCLEOTIDE SEQUENCE [LARGE SCALE GENOMIC DNA]</scope>
    <source>
        <strain evidence="2 3">JCM 14344</strain>
    </source>
</reference>
<feature type="compositionally biased region" description="Acidic residues" evidence="1">
    <location>
        <begin position="49"/>
        <end position="59"/>
    </location>
</feature>
<accession>A0ABT5Z904</accession>
<dbReference type="RefSeq" id="WP_275820736.1">
    <property type="nucleotide sequence ID" value="NZ_BAAANM010000021.1"/>
</dbReference>
<name>A0ABT5Z904_9ACTN</name>
<organism evidence="2 3">
    <name type="scientific">Streptantibioticus ferralitis</name>
    <dbReference type="NCBI Taxonomy" id="236510"/>
    <lineage>
        <taxon>Bacteria</taxon>
        <taxon>Bacillati</taxon>
        <taxon>Actinomycetota</taxon>
        <taxon>Actinomycetes</taxon>
        <taxon>Kitasatosporales</taxon>
        <taxon>Streptomycetaceae</taxon>
        <taxon>Streptantibioticus</taxon>
    </lineage>
</organism>
<sequence length="66" mass="7622">MGIRDQFHDKAANMARKHLKRRGQDQDPSLEDTLDLGRSPARGSREPDDGYPEQEIPDDLQDRFDN</sequence>
<comment type="caution">
    <text evidence="2">The sequence shown here is derived from an EMBL/GenBank/DDBJ whole genome shotgun (WGS) entry which is preliminary data.</text>
</comment>
<gene>
    <name evidence="2" type="ORF">P2L57_32620</name>
</gene>
<evidence type="ECO:0000256" key="1">
    <source>
        <dbReference type="SAM" id="MobiDB-lite"/>
    </source>
</evidence>
<evidence type="ECO:0000313" key="3">
    <source>
        <dbReference type="Proteomes" id="UP001220022"/>
    </source>
</evidence>
<dbReference type="EMBL" id="JARHTQ010000032">
    <property type="protein sequence ID" value="MDF2260284.1"/>
    <property type="molecule type" value="Genomic_DNA"/>
</dbReference>
<protein>
    <submittedName>
        <fullName evidence="2">Uncharacterized protein</fullName>
    </submittedName>
</protein>